<keyword evidence="3" id="KW-1185">Reference proteome</keyword>
<dbReference type="InterPro" id="IPR029058">
    <property type="entry name" value="AB_hydrolase_fold"/>
</dbReference>
<dbReference type="PANTHER" id="PTHR47751">
    <property type="entry name" value="SUPERFAMILY HYDROLASE, PUTATIVE (AFU_ORTHOLOGUE AFUA_2G16580)-RELATED"/>
    <property type="match status" value="1"/>
</dbReference>
<dbReference type="Gene3D" id="3.40.50.1820">
    <property type="entry name" value="alpha/beta hydrolase"/>
    <property type="match status" value="1"/>
</dbReference>
<name>A0ABV8P3R2_9SPHI</name>
<proteinExistence type="predicted"/>
<protein>
    <submittedName>
        <fullName evidence="2">Alpha/beta hydrolase</fullName>
    </submittedName>
</protein>
<dbReference type="Pfam" id="PF12146">
    <property type="entry name" value="Hydrolase_4"/>
    <property type="match status" value="1"/>
</dbReference>
<evidence type="ECO:0000313" key="2">
    <source>
        <dbReference type="EMBL" id="MFC4209888.1"/>
    </source>
</evidence>
<dbReference type="Proteomes" id="UP001595789">
    <property type="component" value="Unassembled WGS sequence"/>
</dbReference>
<dbReference type="GO" id="GO:0016787">
    <property type="term" value="F:hydrolase activity"/>
    <property type="evidence" value="ECO:0007669"/>
    <property type="project" value="UniProtKB-KW"/>
</dbReference>
<keyword evidence="2" id="KW-0378">Hydrolase</keyword>
<gene>
    <name evidence="2" type="ORF">ACFOWA_01765</name>
</gene>
<dbReference type="InterPro" id="IPR022742">
    <property type="entry name" value="Hydrolase_4"/>
</dbReference>
<dbReference type="PANTHER" id="PTHR47751:SF1">
    <property type="entry name" value="SUPERFAMILY HYDROLASE, PUTATIVE (AFU_ORTHOLOGUE AFUA_2G16580)-RELATED"/>
    <property type="match status" value="1"/>
</dbReference>
<reference evidence="3" key="1">
    <citation type="journal article" date="2019" name="Int. J. Syst. Evol. Microbiol.">
        <title>The Global Catalogue of Microorganisms (GCM) 10K type strain sequencing project: providing services to taxonomists for standard genome sequencing and annotation.</title>
        <authorList>
            <consortium name="The Broad Institute Genomics Platform"/>
            <consortium name="The Broad Institute Genome Sequencing Center for Infectious Disease"/>
            <person name="Wu L."/>
            <person name="Ma J."/>
        </authorList>
    </citation>
    <scope>NUCLEOTIDE SEQUENCE [LARGE SCALE GENOMIC DNA]</scope>
    <source>
        <strain evidence="3">CCM 8691</strain>
    </source>
</reference>
<comment type="caution">
    <text evidence="2">The sequence shown here is derived from an EMBL/GenBank/DDBJ whole genome shotgun (WGS) entry which is preliminary data.</text>
</comment>
<dbReference type="InterPro" id="IPR051411">
    <property type="entry name" value="Polyketide_trans_af380"/>
</dbReference>
<dbReference type="EMBL" id="JBHSBW010000003">
    <property type="protein sequence ID" value="MFC4209888.1"/>
    <property type="molecule type" value="Genomic_DNA"/>
</dbReference>
<feature type="domain" description="Serine aminopeptidase S33" evidence="1">
    <location>
        <begin position="116"/>
        <end position="363"/>
    </location>
</feature>
<evidence type="ECO:0000313" key="3">
    <source>
        <dbReference type="Proteomes" id="UP001595789"/>
    </source>
</evidence>
<sequence>MDTTKSVLETFYTRWILNFKRNIRDMKNSRRTFIRNLAILPLASLGIPKVFMTSCISAKQPSNPHNPIVNHPDGTKTQNLNHYYKQMQKVSFNNRDWKVAADIHLPMDFDPNKKYAAIVCVHPGSSVKEQTAGRYAARMAQNGFVALAFDASFQGESGGEPRYLEDPATRVEDIRCAIDYLTTLEYVDEARIGLMGICAGGGYAANAALTERRVKAVATVVGTSASRAFGESDAISTLEAVGKQRTAQARGASAMIVPWTPASAKDAQEKGSAEFDMLGAIDYYRTPRGAYPTANNKLLFNSMSALVVFDAYHLAERYLTQPLLIIVGDQVGAFGSYRDGFTLFNKAASINKKIHVVKGASHYDLYDQPEATVEALKKLIPFFQKNL</sequence>
<accession>A0ABV8P3R2</accession>
<dbReference type="Gene3D" id="1.10.10.800">
    <property type="match status" value="1"/>
</dbReference>
<dbReference type="SUPFAM" id="SSF53474">
    <property type="entry name" value="alpha/beta-Hydrolases"/>
    <property type="match status" value="1"/>
</dbReference>
<dbReference type="RefSeq" id="WP_209437698.1">
    <property type="nucleotide sequence ID" value="NZ_JBHSBW010000003.1"/>
</dbReference>
<organism evidence="2 3">
    <name type="scientific">Pedobacter lithocola</name>
    <dbReference type="NCBI Taxonomy" id="1908239"/>
    <lineage>
        <taxon>Bacteria</taxon>
        <taxon>Pseudomonadati</taxon>
        <taxon>Bacteroidota</taxon>
        <taxon>Sphingobacteriia</taxon>
        <taxon>Sphingobacteriales</taxon>
        <taxon>Sphingobacteriaceae</taxon>
        <taxon>Pedobacter</taxon>
    </lineage>
</organism>
<evidence type="ECO:0000259" key="1">
    <source>
        <dbReference type="Pfam" id="PF12146"/>
    </source>
</evidence>